<feature type="coiled-coil region" evidence="1">
    <location>
        <begin position="226"/>
        <end position="261"/>
    </location>
</feature>
<evidence type="ECO:0000259" key="3">
    <source>
        <dbReference type="Pfam" id="PF05685"/>
    </source>
</evidence>
<dbReference type="OrthoDB" id="453897at2"/>
<dbReference type="EMBL" id="BDQK01000001">
    <property type="protein sequence ID" value="GBF79241.1"/>
    <property type="molecule type" value="Genomic_DNA"/>
</dbReference>
<evidence type="ECO:0000256" key="1">
    <source>
        <dbReference type="SAM" id="Coils"/>
    </source>
</evidence>
<dbReference type="Proteomes" id="UP000287247">
    <property type="component" value="Unassembled WGS sequence"/>
</dbReference>
<feature type="domain" description="Putative restriction endonuclease" evidence="3">
    <location>
        <begin position="31"/>
        <end position="198"/>
    </location>
</feature>
<dbReference type="CDD" id="cd06260">
    <property type="entry name" value="DUF820-like"/>
    <property type="match status" value="1"/>
</dbReference>
<dbReference type="PANTHER" id="PTHR33352:SF3">
    <property type="entry name" value="SLR1612 PROTEIN"/>
    <property type="match status" value="1"/>
</dbReference>
<dbReference type="Pfam" id="PF05685">
    <property type="entry name" value="Uma2"/>
    <property type="match status" value="1"/>
</dbReference>
<dbReference type="AlphaFoldDB" id="A0A401IDC1"/>
<proteinExistence type="predicted"/>
<dbReference type="RefSeq" id="WP_125061042.1">
    <property type="nucleotide sequence ID" value="NZ_BDQK01000001.1"/>
</dbReference>
<feature type="region of interest" description="Disordered" evidence="2">
    <location>
        <begin position="1"/>
        <end position="36"/>
    </location>
</feature>
<evidence type="ECO:0000313" key="5">
    <source>
        <dbReference type="Proteomes" id="UP000287247"/>
    </source>
</evidence>
<keyword evidence="1" id="KW-0175">Coiled coil</keyword>
<gene>
    <name evidence="4" type="ORF">AsFPU1_0634</name>
</gene>
<protein>
    <recommendedName>
        <fullName evidence="3">Putative restriction endonuclease domain-containing protein</fullName>
    </recommendedName>
</protein>
<keyword evidence="5" id="KW-1185">Reference proteome</keyword>
<evidence type="ECO:0000313" key="4">
    <source>
        <dbReference type="EMBL" id="GBF79241.1"/>
    </source>
</evidence>
<sequence>MTKFTRFPPQSDPPLSQGDTLPTMYDLPSENPEEPGLPDEYHCYQPALLRQTFKPSNYEENQIFIGTDINLYYDVRHVNWYKRPDWFAVMGIERLYENQDLRLSYVIWQEQVSPFIAVELLSPGTENEDLGRTVRQLGKPPTKWEVYEKILKIPYYIVFSRYTNELQIFQLMGGQYERRQLINGRFPLPELGLSLGLWQGSYENINRLWLRWFTLEGELIFNALELVEIAKQKTQLAEQKTQLAEQKAARLAAKLRELNIDPDNL</sequence>
<reference evidence="5" key="1">
    <citation type="submission" date="2017-05" db="EMBL/GenBank/DDBJ databases">
        <title>Physiological properties and genetic analysis related to exopolysaccharide production of fresh-water unicellular cyanobacterium Aphanothece sacrum, Suizenji Nori, that has been cultured as a food source in Japan.</title>
        <authorList>
            <person name="Kanesaki Y."/>
            <person name="Yoshikawa S."/>
            <person name="Ohki K."/>
        </authorList>
    </citation>
    <scope>NUCLEOTIDE SEQUENCE [LARGE SCALE GENOMIC DNA]</scope>
    <source>
        <strain evidence="5">FPU1</strain>
    </source>
</reference>
<comment type="caution">
    <text evidence="4">The sequence shown here is derived from an EMBL/GenBank/DDBJ whole genome shotgun (WGS) entry which is preliminary data.</text>
</comment>
<accession>A0A401IDC1</accession>
<dbReference type="PANTHER" id="PTHR33352">
    <property type="entry name" value="SLR1095 PROTEIN"/>
    <property type="match status" value="1"/>
</dbReference>
<evidence type="ECO:0000256" key="2">
    <source>
        <dbReference type="SAM" id="MobiDB-lite"/>
    </source>
</evidence>
<dbReference type="InterPro" id="IPR008538">
    <property type="entry name" value="Uma2"/>
</dbReference>
<organism evidence="4 5">
    <name type="scientific">Aphanothece sacrum FPU1</name>
    <dbReference type="NCBI Taxonomy" id="1920663"/>
    <lineage>
        <taxon>Bacteria</taxon>
        <taxon>Bacillati</taxon>
        <taxon>Cyanobacteriota</taxon>
        <taxon>Cyanophyceae</taxon>
        <taxon>Oscillatoriophycideae</taxon>
        <taxon>Chroococcales</taxon>
        <taxon>Aphanothecaceae</taxon>
        <taxon>Aphanothece</taxon>
    </lineage>
</organism>
<name>A0A401IDC1_APHSA</name>